<comment type="caution">
    <text evidence="4">The sequence shown here is derived from an EMBL/GenBank/DDBJ whole genome shotgun (WGS) entry which is preliminary data.</text>
</comment>
<feature type="compositionally biased region" description="Basic and acidic residues" evidence="1">
    <location>
        <begin position="15"/>
        <end position="24"/>
    </location>
</feature>
<evidence type="ECO:0000259" key="3">
    <source>
        <dbReference type="Pfam" id="PF01757"/>
    </source>
</evidence>
<feature type="transmembrane region" description="Helical" evidence="2">
    <location>
        <begin position="295"/>
        <end position="314"/>
    </location>
</feature>
<feature type="region of interest" description="Disordered" evidence="1">
    <location>
        <begin position="1"/>
        <end position="24"/>
    </location>
</feature>
<name>A0ABD7V4T6_9ACTN</name>
<feature type="compositionally biased region" description="Low complexity" evidence="1">
    <location>
        <begin position="436"/>
        <end position="455"/>
    </location>
</feature>
<keyword evidence="2" id="KW-1133">Transmembrane helix</keyword>
<proteinExistence type="predicted"/>
<dbReference type="Pfam" id="PF01757">
    <property type="entry name" value="Acyl_transf_3"/>
    <property type="match status" value="1"/>
</dbReference>
<feature type="transmembrane region" description="Helical" evidence="2">
    <location>
        <begin position="326"/>
        <end position="346"/>
    </location>
</feature>
<keyword evidence="2" id="KW-0812">Transmembrane</keyword>
<dbReference type="AlphaFoldDB" id="A0ABD7V4T6"/>
<feature type="transmembrane region" description="Helical" evidence="2">
    <location>
        <begin position="257"/>
        <end position="274"/>
    </location>
</feature>
<dbReference type="InterPro" id="IPR002656">
    <property type="entry name" value="Acyl_transf_3_dom"/>
</dbReference>
<feature type="transmembrane region" description="Helical" evidence="2">
    <location>
        <begin position="395"/>
        <end position="415"/>
    </location>
</feature>
<sequence>MGHGYPVTSMTSTDPARDEVASKATDEVASKGIDAVASKGTDAVAATDAAATPAMARRFYPQLEGMRAIAAIGVLTTHVAFQTRAVEIPVIGPVLGRLDLAVALFFSLSGFLLWRGWVDAAHRGEGHPSIPRYLRHRVVRIWPAYLVVVVLVLLLLPEAQGADLEVWLANLTLTQVFVPLTLTAGLTQMWSLSVEVTFYALLPVIGLALLRLRGRRVSVRIPVLMALGVLSLGWAWVGTSLPVADGVETENWVFGHLPWFIAGLILAEIAGVLDTPGATRGRALDLAIRISANRWLMFGLLAVAYGLACTRLAGPTGLGDVTNTEFATKMVLGGLCGYALLAPLVCNPGPFRFLTSRVMLALGRWSYGIFIWHVAILAVVFPLFGIVPFNGDTVLVWVLTLGLTIGISAASYAFIEEPARNWLRNREARRRRRTAAEAPASPASSVAASSVDGAAQVDKKTSQQVISTATSAGN</sequence>
<feature type="transmembrane region" description="Helical" evidence="2">
    <location>
        <begin position="217"/>
        <end position="237"/>
    </location>
</feature>
<feature type="domain" description="Acyltransferase 3" evidence="3">
    <location>
        <begin position="62"/>
        <end position="411"/>
    </location>
</feature>
<dbReference type="PANTHER" id="PTHR23028">
    <property type="entry name" value="ACETYLTRANSFERASE"/>
    <property type="match status" value="1"/>
</dbReference>
<evidence type="ECO:0000313" key="5">
    <source>
        <dbReference type="Proteomes" id="UP000360750"/>
    </source>
</evidence>
<organism evidence="4 5">
    <name type="scientific">Gordonia paraffinivorans</name>
    <dbReference type="NCBI Taxonomy" id="175628"/>
    <lineage>
        <taxon>Bacteria</taxon>
        <taxon>Bacillati</taxon>
        <taxon>Actinomycetota</taxon>
        <taxon>Actinomycetes</taxon>
        <taxon>Mycobacteriales</taxon>
        <taxon>Gordoniaceae</taxon>
        <taxon>Gordonia</taxon>
    </lineage>
</organism>
<evidence type="ECO:0000256" key="1">
    <source>
        <dbReference type="SAM" id="MobiDB-lite"/>
    </source>
</evidence>
<evidence type="ECO:0000313" key="4">
    <source>
        <dbReference type="EMBL" id="VFA89312.1"/>
    </source>
</evidence>
<dbReference type="EMBL" id="CAACYD010000007">
    <property type="protein sequence ID" value="VFA89312.1"/>
    <property type="molecule type" value="Genomic_DNA"/>
</dbReference>
<feature type="compositionally biased region" description="Polar residues" evidence="1">
    <location>
        <begin position="462"/>
        <end position="474"/>
    </location>
</feature>
<dbReference type="PANTHER" id="PTHR23028:SF53">
    <property type="entry name" value="ACYL_TRANSF_3 DOMAIN-CONTAINING PROTEIN"/>
    <property type="match status" value="1"/>
</dbReference>
<dbReference type="Proteomes" id="UP000360750">
    <property type="component" value="Unassembled WGS sequence"/>
</dbReference>
<keyword evidence="2" id="KW-0472">Membrane</keyword>
<feature type="transmembrane region" description="Helical" evidence="2">
    <location>
        <begin position="101"/>
        <end position="118"/>
    </location>
</feature>
<reference evidence="4 5" key="1">
    <citation type="submission" date="2019-02" db="EMBL/GenBank/DDBJ databases">
        <authorList>
            <consortium name="Pathogen Informatics"/>
        </authorList>
    </citation>
    <scope>NUCLEOTIDE SEQUENCE [LARGE SCALE GENOMIC DNA]</scope>
    <source>
        <strain evidence="4 5">3012STDY6756503</strain>
    </source>
</reference>
<gene>
    <name evidence="4" type="ORF">NCTC8139_02874</name>
</gene>
<feature type="transmembrane region" description="Helical" evidence="2">
    <location>
        <begin position="189"/>
        <end position="210"/>
    </location>
</feature>
<protein>
    <submittedName>
        <fullName evidence="4">Uncharacterized protein conserved in bacteria</fullName>
    </submittedName>
</protein>
<feature type="transmembrane region" description="Helical" evidence="2">
    <location>
        <begin position="138"/>
        <end position="156"/>
    </location>
</feature>
<accession>A0ABD7V4T6</accession>
<feature type="region of interest" description="Disordered" evidence="1">
    <location>
        <begin position="433"/>
        <end position="474"/>
    </location>
</feature>
<dbReference type="InterPro" id="IPR050879">
    <property type="entry name" value="Acyltransferase_3"/>
</dbReference>
<feature type="transmembrane region" description="Helical" evidence="2">
    <location>
        <begin position="367"/>
        <end position="389"/>
    </location>
</feature>
<evidence type="ECO:0000256" key="2">
    <source>
        <dbReference type="SAM" id="Phobius"/>
    </source>
</evidence>